<keyword evidence="6" id="KW-1185">Reference proteome</keyword>
<evidence type="ECO:0000256" key="3">
    <source>
        <dbReference type="ARBA" id="ARBA00023163"/>
    </source>
</evidence>
<dbReference type="Pfam" id="PF01022">
    <property type="entry name" value="HTH_5"/>
    <property type="match status" value="1"/>
</dbReference>
<dbReference type="CDD" id="cd00090">
    <property type="entry name" value="HTH_ARSR"/>
    <property type="match status" value="1"/>
</dbReference>
<dbReference type="PRINTS" id="PR00778">
    <property type="entry name" value="HTHARSR"/>
</dbReference>
<proteinExistence type="predicted"/>
<protein>
    <submittedName>
        <fullName evidence="5">Transcriptional regulator</fullName>
    </submittedName>
</protein>
<keyword evidence="3" id="KW-0804">Transcription</keyword>
<dbReference type="PANTHER" id="PTHR33154">
    <property type="entry name" value="TRANSCRIPTIONAL REGULATOR, ARSR FAMILY"/>
    <property type="match status" value="1"/>
</dbReference>
<reference evidence="5 6" key="1">
    <citation type="submission" date="2017-06" db="EMBL/GenBank/DDBJ databases">
        <title>Genome sequencing of cyanobaciteial culture collection at National Institute for Environmental Studies (NIES).</title>
        <authorList>
            <person name="Hirose Y."/>
            <person name="Shimura Y."/>
            <person name="Fujisawa T."/>
            <person name="Nakamura Y."/>
            <person name="Kawachi M."/>
        </authorList>
    </citation>
    <scope>NUCLEOTIDE SEQUENCE [LARGE SCALE GENOMIC DNA]</scope>
    <source>
        <strain evidence="5 6">NIES-267</strain>
    </source>
</reference>
<keyword evidence="2" id="KW-0238">DNA-binding</keyword>
<gene>
    <name evidence="5" type="ORF">NIES267_60950</name>
</gene>
<dbReference type="PROSITE" id="PS50987">
    <property type="entry name" value="HTH_ARSR_2"/>
    <property type="match status" value="1"/>
</dbReference>
<keyword evidence="1" id="KW-0805">Transcription regulation</keyword>
<dbReference type="SMART" id="SM00418">
    <property type="entry name" value="HTH_ARSR"/>
    <property type="match status" value="1"/>
</dbReference>
<dbReference type="EMBL" id="AP018227">
    <property type="protein sequence ID" value="BAY86585.1"/>
    <property type="molecule type" value="Genomic_DNA"/>
</dbReference>
<dbReference type="OrthoDB" id="9798835at2"/>
<dbReference type="InterPro" id="IPR036390">
    <property type="entry name" value="WH_DNA-bd_sf"/>
</dbReference>
<dbReference type="SUPFAM" id="SSF46785">
    <property type="entry name" value="Winged helix' DNA-binding domain"/>
    <property type="match status" value="1"/>
</dbReference>
<organism evidence="5 6">
    <name type="scientific">Calothrix parasitica NIES-267</name>
    <dbReference type="NCBI Taxonomy" id="1973488"/>
    <lineage>
        <taxon>Bacteria</taxon>
        <taxon>Bacillati</taxon>
        <taxon>Cyanobacteriota</taxon>
        <taxon>Cyanophyceae</taxon>
        <taxon>Nostocales</taxon>
        <taxon>Calotrichaceae</taxon>
        <taxon>Calothrix</taxon>
    </lineage>
</organism>
<dbReference type="InterPro" id="IPR011991">
    <property type="entry name" value="ArsR-like_HTH"/>
</dbReference>
<dbReference type="InterPro" id="IPR051081">
    <property type="entry name" value="HTH_MetalResp_TranReg"/>
</dbReference>
<dbReference type="Proteomes" id="UP000218418">
    <property type="component" value="Chromosome"/>
</dbReference>
<dbReference type="GO" id="GO:0003677">
    <property type="term" value="F:DNA binding"/>
    <property type="evidence" value="ECO:0007669"/>
    <property type="project" value="UniProtKB-KW"/>
</dbReference>
<sequence>MNKSEAKFSCCSPLLSTKIKPEEAAVLASIFKVLGDATRLQLLSLIASRPEHEACVCELIEPLGLSQPTISHHLKVLYEAGLVNKERRGSWIYYQVVPERIEALRDVLAIS</sequence>
<dbReference type="InterPro" id="IPR001845">
    <property type="entry name" value="HTH_ArsR_DNA-bd_dom"/>
</dbReference>
<evidence type="ECO:0000259" key="4">
    <source>
        <dbReference type="PROSITE" id="PS50987"/>
    </source>
</evidence>
<dbReference type="NCBIfam" id="NF033788">
    <property type="entry name" value="HTH_metalloreg"/>
    <property type="match status" value="1"/>
</dbReference>
<evidence type="ECO:0000256" key="2">
    <source>
        <dbReference type="ARBA" id="ARBA00023125"/>
    </source>
</evidence>
<dbReference type="PANTHER" id="PTHR33154:SF18">
    <property type="entry name" value="ARSENICAL RESISTANCE OPERON REPRESSOR"/>
    <property type="match status" value="1"/>
</dbReference>
<feature type="domain" description="HTH arsR-type" evidence="4">
    <location>
        <begin position="19"/>
        <end position="111"/>
    </location>
</feature>
<evidence type="ECO:0000313" key="6">
    <source>
        <dbReference type="Proteomes" id="UP000218418"/>
    </source>
</evidence>
<dbReference type="GO" id="GO:0003700">
    <property type="term" value="F:DNA-binding transcription factor activity"/>
    <property type="evidence" value="ECO:0007669"/>
    <property type="project" value="InterPro"/>
</dbReference>
<accession>A0A1Z4LZC7</accession>
<evidence type="ECO:0000313" key="5">
    <source>
        <dbReference type="EMBL" id="BAY86585.1"/>
    </source>
</evidence>
<evidence type="ECO:0000256" key="1">
    <source>
        <dbReference type="ARBA" id="ARBA00023015"/>
    </source>
</evidence>
<dbReference type="InterPro" id="IPR036388">
    <property type="entry name" value="WH-like_DNA-bd_sf"/>
</dbReference>
<name>A0A1Z4LZC7_9CYAN</name>
<dbReference type="AlphaFoldDB" id="A0A1Z4LZC7"/>
<dbReference type="Gene3D" id="1.10.10.10">
    <property type="entry name" value="Winged helix-like DNA-binding domain superfamily/Winged helix DNA-binding domain"/>
    <property type="match status" value="1"/>
</dbReference>